<evidence type="ECO:0000313" key="2">
    <source>
        <dbReference type="Proteomes" id="UP001566132"/>
    </source>
</evidence>
<dbReference type="Proteomes" id="UP001566132">
    <property type="component" value="Unassembled WGS sequence"/>
</dbReference>
<evidence type="ECO:0000313" key="1">
    <source>
        <dbReference type="EMBL" id="KAL1513970.1"/>
    </source>
</evidence>
<accession>A0ABD1F8P6</accession>
<keyword evidence="2" id="KW-1185">Reference proteome</keyword>
<sequence length="74" mass="8404">METRLLEMNQIVKALFPHSPSSLNKKPLVQKGIGIYIREGLPTVPSQSDKIMFDGNEHHTVKYFFGPLEHVTVL</sequence>
<dbReference type="AlphaFoldDB" id="A0ABD1F8P6"/>
<gene>
    <name evidence="1" type="ORF">ABEB36_003304</name>
</gene>
<protein>
    <submittedName>
        <fullName evidence="1">Uncharacterized protein</fullName>
    </submittedName>
</protein>
<organism evidence="1 2">
    <name type="scientific">Hypothenemus hampei</name>
    <name type="common">Coffee berry borer</name>
    <dbReference type="NCBI Taxonomy" id="57062"/>
    <lineage>
        <taxon>Eukaryota</taxon>
        <taxon>Metazoa</taxon>
        <taxon>Ecdysozoa</taxon>
        <taxon>Arthropoda</taxon>
        <taxon>Hexapoda</taxon>
        <taxon>Insecta</taxon>
        <taxon>Pterygota</taxon>
        <taxon>Neoptera</taxon>
        <taxon>Endopterygota</taxon>
        <taxon>Coleoptera</taxon>
        <taxon>Polyphaga</taxon>
        <taxon>Cucujiformia</taxon>
        <taxon>Curculionidae</taxon>
        <taxon>Scolytinae</taxon>
        <taxon>Hypothenemus</taxon>
    </lineage>
</organism>
<reference evidence="1 2" key="1">
    <citation type="submission" date="2024-05" db="EMBL/GenBank/DDBJ databases">
        <title>Genetic variation in Jamaican populations of the coffee berry borer (Hypothenemus hampei).</title>
        <authorList>
            <person name="Errbii M."/>
            <person name="Myrie A."/>
        </authorList>
    </citation>
    <scope>NUCLEOTIDE SEQUENCE [LARGE SCALE GENOMIC DNA]</scope>
    <source>
        <strain evidence="1">JA-Hopewell-2020-01-JO</strain>
        <tissue evidence="1">Whole body</tissue>
    </source>
</reference>
<dbReference type="EMBL" id="JBDJPC010000002">
    <property type="protein sequence ID" value="KAL1513970.1"/>
    <property type="molecule type" value="Genomic_DNA"/>
</dbReference>
<comment type="caution">
    <text evidence="1">The sequence shown here is derived from an EMBL/GenBank/DDBJ whole genome shotgun (WGS) entry which is preliminary data.</text>
</comment>
<proteinExistence type="predicted"/>
<name>A0ABD1F8P6_HYPHA</name>